<proteinExistence type="predicted"/>
<sequence>MPASAAASEGAIPGPGGGQARVAGHFGELLQGRLHGEVVLITLPCPALAVRADWRPGGGDLRVEQPPGLVPGPALRRLFALAGRAGGGRLRLQADMPPGAGAGASTAALLAVAQALGLPAGPEAAELCRQLEGASDPLMLPEPGQVLWASRRGRVVADLPPVPAFEVVGGFHGPPVPTDPEDAAFAEIADLLGDWRAARGDRARLAAIATESARRNHALHGGPDPAPLLRAARKHGALGVVAAHTGSARGLLFAPGGAPAAAVEALRAAGLAGVVRFTSPGAM</sequence>
<protein>
    <submittedName>
        <fullName evidence="1">Propanediol utilization protein</fullName>
    </submittedName>
</protein>
<dbReference type="Proteomes" id="UP000474957">
    <property type="component" value="Unassembled WGS sequence"/>
</dbReference>
<dbReference type="RefSeq" id="WP_154446954.1">
    <property type="nucleotide sequence ID" value="NZ_WIND01000009.1"/>
</dbReference>
<dbReference type="InterPro" id="IPR020568">
    <property type="entry name" value="Ribosomal_Su5_D2-typ_SF"/>
</dbReference>
<dbReference type="SUPFAM" id="SSF54211">
    <property type="entry name" value="Ribosomal protein S5 domain 2-like"/>
    <property type="match status" value="1"/>
</dbReference>
<evidence type="ECO:0000313" key="2">
    <source>
        <dbReference type="Proteomes" id="UP000474957"/>
    </source>
</evidence>
<organism evidence="1 2">
    <name type="scientific">Halovulum marinum</name>
    <dbReference type="NCBI Taxonomy" id="2662447"/>
    <lineage>
        <taxon>Bacteria</taxon>
        <taxon>Pseudomonadati</taxon>
        <taxon>Pseudomonadota</taxon>
        <taxon>Alphaproteobacteria</taxon>
        <taxon>Rhodobacterales</taxon>
        <taxon>Paracoccaceae</taxon>
        <taxon>Halovulum</taxon>
    </lineage>
</organism>
<dbReference type="EMBL" id="WIND01000009">
    <property type="protein sequence ID" value="MSU90465.1"/>
    <property type="molecule type" value="Genomic_DNA"/>
</dbReference>
<gene>
    <name evidence="1" type="ORF">GE300_12690</name>
</gene>
<comment type="caution">
    <text evidence="1">The sequence shown here is derived from an EMBL/GenBank/DDBJ whole genome shotgun (WGS) entry which is preliminary data.</text>
</comment>
<accession>A0A6L5Z314</accession>
<reference evidence="1 2" key="1">
    <citation type="submission" date="2019-10" db="EMBL/GenBank/DDBJ databases">
        <title>Cognatihalovulum marinum gen. nov. sp. nov., a new member of the family Rhodobacteraceae isolated from deep seawater of the Northwest Indian Ocean.</title>
        <authorList>
            <person name="Ruan C."/>
            <person name="Wang J."/>
            <person name="Zheng X."/>
            <person name="Song L."/>
            <person name="Zhu Y."/>
            <person name="Huang Y."/>
            <person name="Lu Z."/>
            <person name="Du W."/>
            <person name="Huang L."/>
            <person name="Dai X."/>
        </authorList>
    </citation>
    <scope>NUCLEOTIDE SEQUENCE [LARGE SCALE GENOMIC DNA]</scope>
    <source>
        <strain evidence="1 2">2CG4</strain>
    </source>
</reference>
<name>A0A6L5Z314_9RHOB</name>
<dbReference type="AlphaFoldDB" id="A0A6L5Z314"/>
<evidence type="ECO:0000313" key="1">
    <source>
        <dbReference type="EMBL" id="MSU90465.1"/>
    </source>
</evidence>
<keyword evidence="2" id="KW-1185">Reference proteome</keyword>